<comment type="catalytic activity">
    <reaction evidence="1 8">
        <text>Cleavage of hydrophobic, N-terminal signal or leader sequences from secreted and periplasmic proteins.</text>
        <dbReference type="EC" id="3.4.21.89"/>
    </reaction>
</comment>
<comment type="caution">
    <text evidence="12">The sequence shown here is derived from an EMBL/GenBank/DDBJ whole genome shotgun (WGS) entry which is preliminary data.</text>
</comment>
<evidence type="ECO:0000256" key="5">
    <source>
        <dbReference type="ARBA" id="ARBA00022670"/>
    </source>
</evidence>
<feature type="domain" description="Peptidase S26" evidence="11">
    <location>
        <begin position="26"/>
        <end position="184"/>
    </location>
</feature>
<dbReference type="PROSITE" id="PS00760">
    <property type="entry name" value="SPASE_I_2"/>
    <property type="match status" value="1"/>
</dbReference>
<comment type="similarity">
    <text evidence="3 9">Belongs to the peptidase S26 family.</text>
</comment>
<evidence type="ECO:0000313" key="12">
    <source>
        <dbReference type="EMBL" id="HFM96779.1"/>
    </source>
</evidence>
<dbReference type="Gene3D" id="2.10.109.10">
    <property type="entry name" value="Umud Fragment, subunit A"/>
    <property type="match status" value="1"/>
</dbReference>
<organism evidence="12">
    <name type="scientific">Oscillatoriales cyanobacterium SpSt-418</name>
    <dbReference type="NCBI Taxonomy" id="2282169"/>
    <lineage>
        <taxon>Bacteria</taxon>
        <taxon>Bacillati</taxon>
        <taxon>Cyanobacteriota</taxon>
        <taxon>Cyanophyceae</taxon>
        <taxon>Oscillatoriophycideae</taxon>
        <taxon>Oscillatoriales</taxon>
    </lineage>
</organism>
<gene>
    <name evidence="12" type="primary">lepB</name>
    <name evidence="12" type="ORF">ENR64_03250</name>
</gene>
<evidence type="ECO:0000256" key="8">
    <source>
        <dbReference type="RuleBase" id="RU003993"/>
    </source>
</evidence>
<dbReference type="PRINTS" id="PR00727">
    <property type="entry name" value="LEADERPTASE"/>
</dbReference>
<keyword evidence="5 8" id="KW-0645">Protease</keyword>
<dbReference type="InterPro" id="IPR019756">
    <property type="entry name" value="Pept_S26A_signal_pept_1_Ser-AS"/>
</dbReference>
<dbReference type="CDD" id="cd06530">
    <property type="entry name" value="S26_SPase_I"/>
    <property type="match status" value="1"/>
</dbReference>
<sequence>MTRLDSNHSDRSDETSNRPVHENPWVEGIKTIALSAVLAFGIRTFVAEARYIPSGSMLPTLQVNDRLIVDKVGYRFSNPGRGDIVVFSPTDKLQEQNYKDAFIKRVIGLPGEKVEVKGGKVYVNDQALKEIYVEDKPAYQYGPVIVPENSYLVLGDNRNNSYDSHYWGFVPRENIIGRAVVRFWPPERVGSIQPDPSYAK</sequence>
<evidence type="ECO:0000256" key="6">
    <source>
        <dbReference type="ARBA" id="ARBA00022801"/>
    </source>
</evidence>
<reference evidence="12" key="1">
    <citation type="journal article" date="2020" name="mSystems">
        <title>Genome- and Community-Level Interaction Insights into Carbon Utilization and Element Cycling Functions of Hydrothermarchaeota in Hydrothermal Sediment.</title>
        <authorList>
            <person name="Zhou Z."/>
            <person name="Liu Y."/>
            <person name="Xu W."/>
            <person name="Pan J."/>
            <person name="Luo Z.H."/>
            <person name="Li M."/>
        </authorList>
    </citation>
    <scope>NUCLEOTIDE SEQUENCE [LARGE SCALE GENOMIC DNA]</scope>
    <source>
        <strain evidence="12">SpSt-418</strain>
    </source>
</reference>
<dbReference type="GO" id="GO:0006465">
    <property type="term" value="P:signal peptide processing"/>
    <property type="evidence" value="ECO:0007669"/>
    <property type="project" value="InterPro"/>
</dbReference>
<feature type="compositionally biased region" description="Basic and acidic residues" evidence="10">
    <location>
        <begin position="1"/>
        <end position="21"/>
    </location>
</feature>
<evidence type="ECO:0000256" key="9">
    <source>
        <dbReference type="RuleBase" id="RU362042"/>
    </source>
</evidence>
<dbReference type="InterPro" id="IPR036286">
    <property type="entry name" value="LexA/Signal_pep-like_sf"/>
</dbReference>
<evidence type="ECO:0000256" key="10">
    <source>
        <dbReference type="SAM" id="MobiDB-lite"/>
    </source>
</evidence>
<dbReference type="GO" id="GO:0005886">
    <property type="term" value="C:plasma membrane"/>
    <property type="evidence" value="ECO:0007669"/>
    <property type="project" value="UniProtKB-SubCell"/>
</dbReference>
<evidence type="ECO:0000259" key="11">
    <source>
        <dbReference type="Pfam" id="PF10502"/>
    </source>
</evidence>
<dbReference type="AlphaFoldDB" id="A0A7C3PDC2"/>
<feature type="active site" evidence="7">
    <location>
        <position position="104"/>
    </location>
</feature>
<feature type="active site" evidence="7">
    <location>
        <position position="56"/>
    </location>
</feature>
<feature type="region of interest" description="Disordered" evidence="10">
    <location>
        <begin position="1"/>
        <end position="22"/>
    </location>
</feature>
<evidence type="ECO:0000256" key="4">
    <source>
        <dbReference type="ARBA" id="ARBA00013208"/>
    </source>
</evidence>
<dbReference type="PANTHER" id="PTHR43390:SF1">
    <property type="entry name" value="CHLOROPLAST PROCESSING PEPTIDASE"/>
    <property type="match status" value="1"/>
</dbReference>
<dbReference type="Pfam" id="PF10502">
    <property type="entry name" value="Peptidase_S26"/>
    <property type="match status" value="1"/>
</dbReference>
<comment type="subcellular location">
    <subcellularLocation>
        <location evidence="2">Cell membrane</location>
        <topology evidence="2">Single-pass type II membrane protein</topology>
    </subcellularLocation>
    <subcellularLocation>
        <location evidence="9">Membrane</location>
        <topology evidence="9">Single-pass type II membrane protein</topology>
    </subcellularLocation>
</comment>
<proteinExistence type="inferred from homology"/>
<dbReference type="PROSITE" id="PS00501">
    <property type="entry name" value="SPASE_I_1"/>
    <property type="match status" value="1"/>
</dbReference>
<dbReference type="InterPro" id="IPR019758">
    <property type="entry name" value="Pept_S26A_signal_pept_1_CS"/>
</dbReference>
<evidence type="ECO:0000256" key="1">
    <source>
        <dbReference type="ARBA" id="ARBA00000677"/>
    </source>
</evidence>
<dbReference type="PROSITE" id="PS00761">
    <property type="entry name" value="SPASE_I_3"/>
    <property type="match status" value="1"/>
</dbReference>
<dbReference type="InterPro" id="IPR019533">
    <property type="entry name" value="Peptidase_S26"/>
</dbReference>
<dbReference type="InterPro" id="IPR000223">
    <property type="entry name" value="Pept_S26A_signal_pept_1"/>
</dbReference>
<evidence type="ECO:0000256" key="2">
    <source>
        <dbReference type="ARBA" id="ARBA00004401"/>
    </source>
</evidence>
<dbReference type="GO" id="GO:0004252">
    <property type="term" value="F:serine-type endopeptidase activity"/>
    <property type="evidence" value="ECO:0007669"/>
    <property type="project" value="InterPro"/>
</dbReference>
<accession>A0A7C3PDC2</accession>
<dbReference type="SUPFAM" id="SSF51306">
    <property type="entry name" value="LexA/Signal peptidase"/>
    <property type="match status" value="1"/>
</dbReference>
<evidence type="ECO:0000256" key="7">
    <source>
        <dbReference type="PIRSR" id="PIRSR600223-1"/>
    </source>
</evidence>
<dbReference type="EC" id="3.4.21.89" evidence="4 8"/>
<evidence type="ECO:0000256" key="3">
    <source>
        <dbReference type="ARBA" id="ARBA00009370"/>
    </source>
</evidence>
<dbReference type="InterPro" id="IPR019757">
    <property type="entry name" value="Pept_S26A_signal_pept_1_Lys-AS"/>
</dbReference>
<dbReference type="GO" id="GO:0009003">
    <property type="term" value="F:signal peptidase activity"/>
    <property type="evidence" value="ECO:0007669"/>
    <property type="project" value="UniProtKB-EC"/>
</dbReference>
<dbReference type="NCBIfam" id="TIGR02227">
    <property type="entry name" value="sigpep_I_bact"/>
    <property type="match status" value="1"/>
</dbReference>
<protein>
    <recommendedName>
        <fullName evidence="4 8">Signal peptidase I</fullName>
        <ecNumber evidence="4 8">3.4.21.89</ecNumber>
    </recommendedName>
</protein>
<dbReference type="PANTHER" id="PTHR43390">
    <property type="entry name" value="SIGNAL PEPTIDASE I"/>
    <property type="match status" value="1"/>
</dbReference>
<dbReference type="EMBL" id="DSRU01000044">
    <property type="protein sequence ID" value="HFM96779.1"/>
    <property type="molecule type" value="Genomic_DNA"/>
</dbReference>
<keyword evidence="6 8" id="KW-0378">Hydrolase</keyword>
<name>A0A7C3PDC2_9CYAN</name>